<organism evidence="1 2">
    <name type="scientific">Methanospirillum stamsii</name>
    <dbReference type="NCBI Taxonomy" id="1277351"/>
    <lineage>
        <taxon>Archaea</taxon>
        <taxon>Methanobacteriati</taxon>
        <taxon>Methanobacteriota</taxon>
        <taxon>Stenosarchaea group</taxon>
        <taxon>Methanomicrobia</taxon>
        <taxon>Methanomicrobiales</taxon>
        <taxon>Methanospirillaceae</taxon>
        <taxon>Methanospirillum</taxon>
    </lineage>
</organism>
<dbReference type="Proteomes" id="UP000245934">
    <property type="component" value="Unassembled WGS sequence"/>
</dbReference>
<dbReference type="OrthoDB" id="116058at2157"/>
<reference evidence="1 2" key="1">
    <citation type="submission" date="2018-05" db="EMBL/GenBank/DDBJ databases">
        <title>Draft genome of Methanospirillum stamsii Pt1.</title>
        <authorList>
            <person name="Dueholm M.S."/>
            <person name="Nielsen P.H."/>
            <person name="Bakmann L.F."/>
            <person name="Otzen D.E."/>
        </authorList>
    </citation>
    <scope>NUCLEOTIDE SEQUENCE [LARGE SCALE GENOMIC DNA]</scope>
    <source>
        <strain evidence="1 2">Pt1</strain>
    </source>
</reference>
<name>A0A2V2MYX1_9EURY</name>
<dbReference type="AlphaFoldDB" id="A0A2V2MYX1"/>
<sequence length="183" mass="19541">MNRIYALTGIFCLLVTGFAAQDSISSSIVCDGASWVSSSVISQGQTYAAHLFTTDIAALFRNLEVKDNGEVRTSTNARSSGPIGMDEYTTQNSGIAGEQNLCVFSLPESNTPSDSKIWYTGLMKSGQYVSTRDLIPGNDAVTMVNGSGIILVRAESRDLNRTITHDSDAIGNLNLTEGIRFGG</sequence>
<evidence type="ECO:0000313" key="2">
    <source>
        <dbReference type="Proteomes" id="UP000245934"/>
    </source>
</evidence>
<comment type="caution">
    <text evidence="1">The sequence shown here is derived from an EMBL/GenBank/DDBJ whole genome shotgun (WGS) entry which is preliminary data.</text>
</comment>
<proteinExistence type="predicted"/>
<protein>
    <submittedName>
        <fullName evidence="1">Uncharacterized protein</fullName>
    </submittedName>
</protein>
<dbReference type="GeneID" id="97610175"/>
<dbReference type="EMBL" id="QGMZ01000021">
    <property type="protein sequence ID" value="PWR73132.1"/>
    <property type="molecule type" value="Genomic_DNA"/>
</dbReference>
<keyword evidence="2" id="KW-1185">Reference proteome</keyword>
<dbReference type="RefSeq" id="WP_109941207.1">
    <property type="nucleotide sequence ID" value="NZ_CP176366.1"/>
</dbReference>
<gene>
    <name evidence="1" type="ORF">DLD82_11165</name>
</gene>
<accession>A0A2V2MYX1</accession>
<evidence type="ECO:0000313" key="1">
    <source>
        <dbReference type="EMBL" id="PWR73132.1"/>
    </source>
</evidence>